<dbReference type="Proteomes" id="UP000002215">
    <property type="component" value="Chromosome"/>
</dbReference>
<evidence type="ECO:0000313" key="1">
    <source>
        <dbReference type="EMBL" id="ACU63423.1"/>
    </source>
</evidence>
<accession>A0A979GVH8</accession>
<reference evidence="2" key="1">
    <citation type="submission" date="2009-08" db="EMBL/GenBank/DDBJ databases">
        <title>The complete genome of Chitinophaga pinensis DSM 2588.</title>
        <authorList>
            <consortium name="US DOE Joint Genome Institute (JGI-PGF)"/>
            <person name="Lucas S."/>
            <person name="Copeland A."/>
            <person name="Lapidus A."/>
            <person name="Glavina del Rio T."/>
            <person name="Dalin E."/>
            <person name="Tice H."/>
            <person name="Bruce D."/>
            <person name="Goodwin L."/>
            <person name="Pitluck S."/>
            <person name="Kyrpides N."/>
            <person name="Mavromatis K."/>
            <person name="Ivanova N."/>
            <person name="Mikhailova N."/>
            <person name="Sims D."/>
            <person name="Meinche L."/>
            <person name="Brettin T."/>
            <person name="Detter J.C."/>
            <person name="Han C."/>
            <person name="Larimer F."/>
            <person name="Land M."/>
            <person name="Hauser L."/>
            <person name="Markowitz V."/>
            <person name="Cheng J.-F."/>
            <person name="Hugenholtz P."/>
            <person name="Woyke T."/>
            <person name="Wu D."/>
            <person name="Spring S."/>
            <person name="Klenk H.-P."/>
            <person name="Eisen J.A."/>
        </authorList>
    </citation>
    <scope>NUCLEOTIDE SEQUENCE [LARGE SCALE GENOMIC DNA]</scope>
    <source>
        <strain evidence="2">ATCC 43595 / DSM 2588 / LMG 13176 / NBRC 15968 / NCIMB 11800 / UQM 2034</strain>
    </source>
</reference>
<dbReference type="OrthoDB" id="618063at2"/>
<name>A0A979GVH8_CHIPD</name>
<dbReference type="KEGG" id="cpi:Cpin_6009"/>
<reference evidence="1 2" key="2">
    <citation type="journal article" date="2010" name="Stand. Genomic Sci.">
        <title>Complete genome sequence of Chitinophaga pinensis type strain (UQM 2034).</title>
        <authorList>
            <person name="Glavina Del Rio T."/>
            <person name="Abt B."/>
            <person name="Spring S."/>
            <person name="Lapidus A."/>
            <person name="Nolan M."/>
            <person name="Tice H."/>
            <person name="Copeland A."/>
            <person name="Cheng J.F."/>
            <person name="Chen F."/>
            <person name="Bruce D."/>
            <person name="Goodwin L."/>
            <person name="Pitluck S."/>
            <person name="Ivanova N."/>
            <person name="Mavromatis K."/>
            <person name="Mikhailova N."/>
            <person name="Pati A."/>
            <person name="Chen A."/>
            <person name="Palaniappan K."/>
            <person name="Land M."/>
            <person name="Hauser L."/>
            <person name="Chang Y.J."/>
            <person name="Jeffries C.D."/>
            <person name="Chain P."/>
            <person name="Saunders E."/>
            <person name="Detter J.C."/>
            <person name="Brettin T."/>
            <person name="Rohde M."/>
            <person name="Goker M."/>
            <person name="Bristow J."/>
            <person name="Eisen J.A."/>
            <person name="Markowitz V."/>
            <person name="Hugenholtz P."/>
            <person name="Kyrpides N.C."/>
            <person name="Klenk H.P."/>
            <person name="Lucas S."/>
        </authorList>
    </citation>
    <scope>NUCLEOTIDE SEQUENCE [LARGE SCALE GENOMIC DNA]</scope>
    <source>
        <strain evidence="2">ATCC 43595 / DSM 2588 / LMG 13176 / NBRC 15968 / NCIMB 11800 / UQM 2034</strain>
    </source>
</reference>
<dbReference type="EMBL" id="CP001699">
    <property type="protein sequence ID" value="ACU63423.1"/>
    <property type="molecule type" value="Genomic_DNA"/>
</dbReference>
<proteinExistence type="predicted"/>
<dbReference type="RefSeq" id="WP_012793588.1">
    <property type="nucleotide sequence ID" value="NC_013132.1"/>
</dbReference>
<dbReference type="AlphaFoldDB" id="A0A979GVH8"/>
<organism evidence="1 2">
    <name type="scientific">Chitinophaga pinensis (strain ATCC 43595 / DSM 2588 / LMG 13176 / NBRC 15968 / NCIMB 11800 / UQM 2034)</name>
    <dbReference type="NCBI Taxonomy" id="485918"/>
    <lineage>
        <taxon>Bacteria</taxon>
        <taxon>Pseudomonadati</taxon>
        <taxon>Bacteroidota</taxon>
        <taxon>Chitinophagia</taxon>
        <taxon>Chitinophagales</taxon>
        <taxon>Chitinophagaceae</taxon>
        <taxon>Chitinophaga</taxon>
    </lineage>
</organism>
<protein>
    <submittedName>
        <fullName evidence="1">Uncharacterized protein</fullName>
    </submittedName>
</protein>
<evidence type="ECO:0000313" key="2">
    <source>
        <dbReference type="Proteomes" id="UP000002215"/>
    </source>
</evidence>
<sequence length="363" mass="42703">MEKHKDIPSAAIWNTAWKEWMLGVQNDQGDKTGIWVAWHTDGHRCGTTDYGDGTPPFLNKRFHPDGTLAQQGYWCGENKWIGCYRWIKSEHVTPEYFPGGYENAGVWSIEYDYAAEGTAYNARRYFDREHQPVSEKGAPLPARPLSVPTRAYFVDADGSKQLLSHWVMSEFDPWKNRYIGEYAEWDMEGNLLLKRHYDQYTGMPEELFTAAVVPEKISYEYYQDIEPLVVRQSRHYAYNKNDYRQLFYDTGETLLYSVRQQYIANFITRRYYNNILVYEIVRIPDDAKQVPVSVKYFYPDGVTLIDYISNNDGTGNWFMYDEAGACLLTMRLEKEAFVNEEERWNYLYPHGRLIRNIQLLPLT</sequence>
<gene>
    <name evidence="1" type="ordered locus">Cpin_6009</name>
</gene>